<dbReference type="AlphaFoldDB" id="A0A8T5UZR0"/>
<feature type="transmembrane region" description="Helical" evidence="9">
    <location>
        <begin position="271"/>
        <end position="293"/>
    </location>
</feature>
<organism evidence="13 14">
    <name type="scientific">Methanobacterium spitsbergense</name>
    <dbReference type="NCBI Taxonomy" id="2874285"/>
    <lineage>
        <taxon>Archaea</taxon>
        <taxon>Methanobacteriati</taxon>
        <taxon>Methanobacteriota</taxon>
        <taxon>Methanomada group</taxon>
        <taxon>Methanobacteria</taxon>
        <taxon>Methanobacteriales</taxon>
        <taxon>Methanobacteriaceae</taxon>
        <taxon>Methanobacterium</taxon>
    </lineage>
</organism>
<keyword evidence="8" id="KW-0175">Coiled coil</keyword>
<dbReference type="Pfam" id="PF02518">
    <property type="entry name" value="HATPase_c"/>
    <property type="match status" value="1"/>
</dbReference>
<evidence type="ECO:0000259" key="11">
    <source>
        <dbReference type="PROSITE" id="PS50112"/>
    </source>
</evidence>
<dbReference type="PROSITE" id="PS50112">
    <property type="entry name" value="PAS"/>
    <property type="match status" value="1"/>
</dbReference>
<dbReference type="SUPFAM" id="SSF55785">
    <property type="entry name" value="PYP-like sensor domain (PAS domain)"/>
    <property type="match status" value="1"/>
</dbReference>
<dbReference type="PANTHER" id="PTHR41523:SF8">
    <property type="entry name" value="ETHYLENE RESPONSE SENSOR PROTEIN"/>
    <property type="match status" value="1"/>
</dbReference>
<dbReference type="PROSITE" id="PS50109">
    <property type="entry name" value="HIS_KIN"/>
    <property type="match status" value="1"/>
</dbReference>
<proteinExistence type="predicted"/>
<keyword evidence="9" id="KW-1133">Transmembrane helix</keyword>
<dbReference type="SUPFAM" id="SSF55874">
    <property type="entry name" value="ATPase domain of HSP90 chaperone/DNA topoisomerase II/histidine kinase"/>
    <property type="match status" value="1"/>
</dbReference>
<dbReference type="Pfam" id="PF00672">
    <property type="entry name" value="HAMP"/>
    <property type="match status" value="1"/>
</dbReference>
<evidence type="ECO:0000256" key="7">
    <source>
        <dbReference type="ARBA" id="ARBA00022840"/>
    </source>
</evidence>
<feature type="transmembrane region" description="Helical" evidence="9">
    <location>
        <begin position="7"/>
        <end position="30"/>
    </location>
</feature>
<dbReference type="GO" id="GO:0004673">
    <property type="term" value="F:protein histidine kinase activity"/>
    <property type="evidence" value="ECO:0007669"/>
    <property type="project" value="UniProtKB-EC"/>
</dbReference>
<dbReference type="InterPro" id="IPR005467">
    <property type="entry name" value="His_kinase_dom"/>
</dbReference>
<dbReference type="InterPro" id="IPR011495">
    <property type="entry name" value="Sig_transdc_His_kin_sub2_dim/P"/>
</dbReference>
<evidence type="ECO:0000256" key="6">
    <source>
        <dbReference type="ARBA" id="ARBA00022777"/>
    </source>
</evidence>
<keyword evidence="9" id="KW-0812">Transmembrane</keyword>
<keyword evidence="6" id="KW-0418">Kinase</keyword>
<evidence type="ECO:0000259" key="12">
    <source>
        <dbReference type="PROSITE" id="PS50885"/>
    </source>
</evidence>
<dbReference type="NCBIfam" id="TIGR00229">
    <property type="entry name" value="sensory_box"/>
    <property type="match status" value="1"/>
</dbReference>
<evidence type="ECO:0000256" key="4">
    <source>
        <dbReference type="ARBA" id="ARBA00022679"/>
    </source>
</evidence>
<evidence type="ECO:0000259" key="10">
    <source>
        <dbReference type="PROSITE" id="PS50109"/>
    </source>
</evidence>
<keyword evidence="3" id="KW-0597">Phosphoprotein</keyword>
<dbReference type="Gene3D" id="3.30.450.20">
    <property type="entry name" value="PAS domain"/>
    <property type="match status" value="2"/>
</dbReference>
<dbReference type="PROSITE" id="PS50885">
    <property type="entry name" value="HAMP"/>
    <property type="match status" value="1"/>
</dbReference>
<dbReference type="SMART" id="SM00091">
    <property type="entry name" value="PAS"/>
    <property type="match status" value="1"/>
</dbReference>
<dbReference type="Pfam" id="PF05228">
    <property type="entry name" value="CHASE4"/>
    <property type="match status" value="1"/>
</dbReference>
<dbReference type="CDD" id="cd06225">
    <property type="entry name" value="HAMP"/>
    <property type="match status" value="1"/>
</dbReference>
<dbReference type="InterPro" id="IPR035965">
    <property type="entry name" value="PAS-like_dom_sf"/>
</dbReference>
<dbReference type="InterPro" id="IPR007892">
    <property type="entry name" value="CHASE4"/>
</dbReference>
<evidence type="ECO:0000313" key="13">
    <source>
        <dbReference type="EMBL" id="MBZ2166660.1"/>
    </source>
</evidence>
<dbReference type="Proteomes" id="UP000825933">
    <property type="component" value="Unassembled WGS sequence"/>
</dbReference>
<keyword evidence="14" id="KW-1185">Reference proteome</keyword>
<reference evidence="14" key="1">
    <citation type="journal article" date="2022" name="Microbiol. Resour. Announc.">
        <title>Draft Genome Sequence of a Methanogenic Archaeon from West Spitsbergen Permafrost.</title>
        <authorList>
            <person name="Trubitsyn V."/>
            <person name="Rivkina E."/>
            <person name="Shcherbakova V."/>
        </authorList>
    </citation>
    <scope>NUCLEOTIDE SEQUENCE [LARGE SCALE GENOMIC DNA]</scope>
    <source>
        <strain evidence="14">VT</strain>
    </source>
</reference>
<dbReference type="EC" id="2.7.13.3" evidence="2"/>
<dbReference type="SMART" id="SM00304">
    <property type="entry name" value="HAMP"/>
    <property type="match status" value="1"/>
</dbReference>
<feature type="domain" description="HAMP" evidence="12">
    <location>
        <begin position="295"/>
        <end position="348"/>
    </location>
</feature>
<comment type="catalytic activity">
    <reaction evidence="1">
        <text>ATP + protein L-histidine = ADP + protein N-phospho-L-histidine.</text>
        <dbReference type="EC" id="2.7.13.3"/>
    </reaction>
</comment>
<feature type="coiled-coil region" evidence="8">
    <location>
        <begin position="336"/>
        <end position="363"/>
    </location>
</feature>
<dbReference type="GO" id="GO:0016020">
    <property type="term" value="C:membrane"/>
    <property type="evidence" value="ECO:0007669"/>
    <property type="project" value="InterPro"/>
</dbReference>
<dbReference type="Gene3D" id="3.30.565.10">
    <property type="entry name" value="Histidine kinase-like ATPase, C-terminal domain"/>
    <property type="match status" value="1"/>
</dbReference>
<dbReference type="InterPro" id="IPR003594">
    <property type="entry name" value="HATPase_dom"/>
</dbReference>
<dbReference type="Gene3D" id="6.10.340.10">
    <property type="match status" value="1"/>
</dbReference>
<evidence type="ECO:0000256" key="3">
    <source>
        <dbReference type="ARBA" id="ARBA00022553"/>
    </source>
</evidence>
<sequence>MKLRSKTLVLSGVIIVAMVLILLVISQFVFLNTYSDFENRYSQHVMKDEMTQFNQTISSMNQTANDWAHWDDAYSFVSGNNPSFITNNLPSSIFSRLHMNLIMFVDDNGKIVYGKAYDLQTNQSMNLPQNFTSFTNDSAIIQHKNLEGLSGILNLPEGALLLISKPILNSHEQGPVKGTLIMGRYLTREELTSFVNIPNNTLSVAGYNNANNAPDLIKAQNSLSYNNTTVQILGPNSVAAYILLKDIYGNPSLILKSEMARTLYNSYLNTVLYFIVSIILVGLLFMGLVLYYLDRNVLNRLDKIISDILDIGKKGDLKRRVKVSGDDELSDLASSINNTFHALQKSEKQLEDSEEKYRSIFENTGTAMIITDENMNITLANRIFQNILNPKGDQIKRKLNWIEMLVPDDREKIKNYHKIDEKKDVNSAIVPKTYEVQSMIKGDLRDFFATFEFIPGTKSSLISLIDITDRKRAEGLLKTSLKEKELLLREIHHRVKNSLQIISSLLSLQASEFDDNLIIEKYKESENRIHTIALIHENLYQSTDISNIDFKNYLEILIDDIMYSYKVDREMIKTVLDLNDYELGIETAIPVGLIINELVSNALKHAFKSGEKGEIKIVLEKYDDTYTLTVQDNGIGLPDEIHPENSKSLGLMLVNALVTQLDGKMSFEVKNGTAFKIIFKELEYQERI</sequence>
<feature type="domain" description="Histidine kinase" evidence="10">
    <location>
        <begin position="490"/>
        <end position="683"/>
    </location>
</feature>
<dbReference type="RefSeq" id="WP_223792207.1">
    <property type="nucleotide sequence ID" value="NZ_JAIOUQ010000014.1"/>
</dbReference>
<dbReference type="GO" id="GO:0007165">
    <property type="term" value="P:signal transduction"/>
    <property type="evidence" value="ECO:0007669"/>
    <property type="project" value="InterPro"/>
</dbReference>
<evidence type="ECO:0000256" key="5">
    <source>
        <dbReference type="ARBA" id="ARBA00022741"/>
    </source>
</evidence>
<dbReference type="GO" id="GO:0005524">
    <property type="term" value="F:ATP binding"/>
    <property type="evidence" value="ECO:0007669"/>
    <property type="project" value="UniProtKB-KW"/>
</dbReference>
<keyword evidence="7" id="KW-0067">ATP-binding</keyword>
<evidence type="ECO:0000313" key="14">
    <source>
        <dbReference type="Proteomes" id="UP000825933"/>
    </source>
</evidence>
<name>A0A8T5UZR0_9EURY</name>
<evidence type="ECO:0000256" key="9">
    <source>
        <dbReference type="SAM" id="Phobius"/>
    </source>
</evidence>
<dbReference type="PANTHER" id="PTHR41523">
    <property type="entry name" value="TWO-COMPONENT SYSTEM SENSOR PROTEIN"/>
    <property type="match status" value="1"/>
</dbReference>
<dbReference type="Pfam" id="PF13188">
    <property type="entry name" value="PAS_8"/>
    <property type="match status" value="1"/>
</dbReference>
<dbReference type="SMART" id="SM00387">
    <property type="entry name" value="HATPase_c"/>
    <property type="match status" value="1"/>
</dbReference>
<evidence type="ECO:0000256" key="1">
    <source>
        <dbReference type="ARBA" id="ARBA00000085"/>
    </source>
</evidence>
<dbReference type="Pfam" id="PF07568">
    <property type="entry name" value="HisKA_2"/>
    <property type="match status" value="1"/>
</dbReference>
<keyword evidence="5" id="KW-0547">Nucleotide-binding</keyword>
<comment type="caution">
    <text evidence="13">The sequence shown here is derived from an EMBL/GenBank/DDBJ whole genome shotgun (WGS) entry which is preliminary data.</text>
</comment>
<feature type="domain" description="PAS" evidence="11">
    <location>
        <begin position="353"/>
        <end position="415"/>
    </location>
</feature>
<dbReference type="EMBL" id="JAIOUQ010000014">
    <property type="protein sequence ID" value="MBZ2166660.1"/>
    <property type="molecule type" value="Genomic_DNA"/>
</dbReference>
<gene>
    <name evidence="13" type="ORF">K8N75_11485</name>
</gene>
<protein>
    <recommendedName>
        <fullName evidence="2">histidine kinase</fullName>
        <ecNumber evidence="2">2.7.13.3</ecNumber>
    </recommendedName>
</protein>
<keyword evidence="4" id="KW-0808">Transferase</keyword>
<evidence type="ECO:0000256" key="8">
    <source>
        <dbReference type="SAM" id="Coils"/>
    </source>
</evidence>
<keyword evidence="9" id="KW-0472">Membrane</keyword>
<evidence type="ECO:0000256" key="2">
    <source>
        <dbReference type="ARBA" id="ARBA00012438"/>
    </source>
</evidence>
<dbReference type="InterPro" id="IPR003660">
    <property type="entry name" value="HAMP_dom"/>
</dbReference>
<dbReference type="InterPro" id="IPR000014">
    <property type="entry name" value="PAS"/>
</dbReference>
<accession>A0A8T5UZR0</accession>
<dbReference type="InterPro" id="IPR036890">
    <property type="entry name" value="HATPase_C_sf"/>
</dbReference>